<name>A0A223CZH7_9BACL</name>
<dbReference type="RefSeq" id="WP_094235739.1">
    <property type="nucleotide sequence ID" value="NZ_CP022657.1"/>
</dbReference>
<dbReference type="OrthoDB" id="9787283at2"/>
<evidence type="ECO:0008006" key="3">
    <source>
        <dbReference type="Google" id="ProtNLM"/>
    </source>
</evidence>
<dbReference type="Proteomes" id="UP000214688">
    <property type="component" value="Chromosome"/>
</dbReference>
<gene>
    <name evidence="1" type="ORF">CIG75_05420</name>
</gene>
<reference evidence="1 2" key="1">
    <citation type="journal article" date="2015" name="Int. J. Syst. Evol. Microbiol.">
        <title>Tumebacillus algifaecis sp. nov., isolated from decomposing algal scum.</title>
        <authorList>
            <person name="Wu Y.F."/>
            <person name="Zhang B."/>
            <person name="Xing P."/>
            <person name="Wu Q.L."/>
            <person name="Liu S.J."/>
        </authorList>
    </citation>
    <scope>NUCLEOTIDE SEQUENCE [LARGE SCALE GENOMIC DNA]</scope>
    <source>
        <strain evidence="1 2">THMBR28</strain>
    </source>
</reference>
<proteinExistence type="predicted"/>
<sequence>MIRYKITLTPRSPFLIGGHQLRDNHYETLEYVPAPNLQAALARRILEAHGGYDVEREAREGQKRYYIDSERIGVEGCEAKWIPWFQHFSQLRFTDCSPFGVEHFAASTFGCKLDRKHPQADFLSAFYRTRHQRSKGTRMACTCGERLERKSGWKWPEGKRLFKRTVTRVALDERRRVSADGQLFSLQIGEPFCDEQRTPLQFVGDLLVPEEIAQQFDFSVQDAGLRIGKHITVGLGRMCIQVEKVDSEPFPSQRIANWQATVGDTSVPLLLNGMLPVELPAFDESDEDDIETYCQAYAEWLKNKAGAPADLRVTFAYTQQTMRRNFQNGAMARQEQITRYLLPGSILVVDAEVQQGLQSWLEQIHAQGLHLSPHSSLVTLAPSFVLKEERHDHE</sequence>
<evidence type="ECO:0000313" key="1">
    <source>
        <dbReference type="EMBL" id="ASS74487.1"/>
    </source>
</evidence>
<evidence type="ECO:0000313" key="2">
    <source>
        <dbReference type="Proteomes" id="UP000214688"/>
    </source>
</evidence>
<dbReference type="EMBL" id="CP022657">
    <property type="protein sequence ID" value="ASS74487.1"/>
    <property type="molecule type" value="Genomic_DNA"/>
</dbReference>
<dbReference type="AlphaFoldDB" id="A0A223CZH7"/>
<dbReference type="KEGG" id="tab:CIG75_05420"/>
<organism evidence="1 2">
    <name type="scientific">Tumebacillus algifaecis</name>
    <dbReference type="NCBI Taxonomy" id="1214604"/>
    <lineage>
        <taxon>Bacteria</taxon>
        <taxon>Bacillati</taxon>
        <taxon>Bacillota</taxon>
        <taxon>Bacilli</taxon>
        <taxon>Bacillales</taxon>
        <taxon>Alicyclobacillaceae</taxon>
        <taxon>Tumebacillus</taxon>
    </lineage>
</organism>
<accession>A0A223CZH7</accession>
<protein>
    <recommendedName>
        <fullName evidence="3">CRISPR-associated RAMP protein Csx10</fullName>
    </recommendedName>
</protein>
<keyword evidence="2" id="KW-1185">Reference proteome</keyword>